<dbReference type="EMBL" id="FOWW01000012">
    <property type="protein sequence ID" value="SFQ67678.1"/>
    <property type="molecule type" value="Genomic_DNA"/>
</dbReference>
<evidence type="ECO:0000313" key="1">
    <source>
        <dbReference type="EMBL" id="SFQ67678.1"/>
    </source>
</evidence>
<name>A0A1I6AG35_9PSEU</name>
<keyword evidence="2" id="KW-1185">Reference proteome</keyword>
<evidence type="ECO:0000313" key="2">
    <source>
        <dbReference type="Proteomes" id="UP000198727"/>
    </source>
</evidence>
<proteinExistence type="predicted"/>
<organism evidence="1 2">
    <name type="scientific">Amycolatopsis arida</name>
    <dbReference type="NCBI Taxonomy" id="587909"/>
    <lineage>
        <taxon>Bacteria</taxon>
        <taxon>Bacillati</taxon>
        <taxon>Actinomycetota</taxon>
        <taxon>Actinomycetes</taxon>
        <taxon>Pseudonocardiales</taxon>
        <taxon>Pseudonocardiaceae</taxon>
        <taxon>Amycolatopsis</taxon>
    </lineage>
</organism>
<gene>
    <name evidence="1" type="ORF">SAMN05421810_11293</name>
</gene>
<protein>
    <submittedName>
        <fullName evidence="1">Uncharacterized protein</fullName>
    </submittedName>
</protein>
<dbReference type="RefSeq" id="WP_092535942.1">
    <property type="nucleotide sequence ID" value="NZ_FOWW01000012.1"/>
</dbReference>
<dbReference type="OrthoDB" id="3286086at2"/>
<dbReference type="AlphaFoldDB" id="A0A1I6AG35"/>
<sequence>MSTPDLGRAAEFLTTHARLLERRLAALHGGTGDAHGVLDALAAYRNPGGGLGHALEPDVRAPDSQPLAVDFGLEVVEQVLDSPAGHDPEVRGRARELAAGLLPYLAEVAAPGGGLPIVLPSAAGHPRAAHWGDCRFPPGLNPTGNIVARLRMLGLSSTWLDAAESFCRGEIDALVAAADPPDAHTAGNAWRYLRSAPDRAWAERRSAQLADRMAAMPLLHLHPGEGYGLTPLDLAPTPDHPLRPLFPAGAVAAHLTALGEAQQPDGGWPLAWQPPGPAAVLEWRGVVTGNALRVLTAHDR</sequence>
<accession>A0A1I6AG35</accession>
<dbReference type="Proteomes" id="UP000198727">
    <property type="component" value="Unassembled WGS sequence"/>
</dbReference>
<reference evidence="2" key="1">
    <citation type="submission" date="2016-10" db="EMBL/GenBank/DDBJ databases">
        <authorList>
            <person name="Varghese N."/>
            <person name="Submissions S."/>
        </authorList>
    </citation>
    <scope>NUCLEOTIDE SEQUENCE [LARGE SCALE GENOMIC DNA]</scope>
    <source>
        <strain evidence="2">CGMCC 4.5579</strain>
    </source>
</reference>
<dbReference type="STRING" id="587909.SAMN05421810_11293"/>